<dbReference type="AlphaFoldDB" id="A0A5B7FUD3"/>
<dbReference type="Proteomes" id="UP000324222">
    <property type="component" value="Unassembled WGS sequence"/>
</dbReference>
<keyword evidence="2" id="KW-1185">Reference proteome</keyword>
<evidence type="ECO:0000313" key="1">
    <source>
        <dbReference type="EMBL" id="MPC49156.1"/>
    </source>
</evidence>
<protein>
    <submittedName>
        <fullName evidence="1">Uncharacterized protein</fullName>
    </submittedName>
</protein>
<sequence>MEQGYKTPPYMTDTPHEGPLPPLLYGLLGYIKSQDMLVAIGINLSNFPPHSTGSASFTKLSSLSARMFALSATVVCGPHWGEGGCDSY</sequence>
<organism evidence="1 2">
    <name type="scientific">Portunus trituberculatus</name>
    <name type="common">Swimming crab</name>
    <name type="synonym">Neptunus trituberculatus</name>
    <dbReference type="NCBI Taxonomy" id="210409"/>
    <lineage>
        <taxon>Eukaryota</taxon>
        <taxon>Metazoa</taxon>
        <taxon>Ecdysozoa</taxon>
        <taxon>Arthropoda</taxon>
        <taxon>Crustacea</taxon>
        <taxon>Multicrustacea</taxon>
        <taxon>Malacostraca</taxon>
        <taxon>Eumalacostraca</taxon>
        <taxon>Eucarida</taxon>
        <taxon>Decapoda</taxon>
        <taxon>Pleocyemata</taxon>
        <taxon>Brachyura</taxon>
        <taxon>Eubrachyura</taxon>
        <taxon>Portunoidea</taxon>
        <taxon>Portunidae</taxon>
        <taxon>Portuninae</taxon>
        <taxon>Portunus</taxon>
    </lineage>
</organism>
<comment type="caution">
    <text evidence="1">The sequence shown here is derived from an EMBL/GenBank/DDBJ whole genome shotgun (WGS) entry which is preliminary data.</text>
</comment>
<proteinExistence type="predicted"/>
<name>A0A5B7FUD3_PORTR</name>
<gene>
    <name evidence="1" type="ORF">E2C01_042951</name>
</gene>
<evidence type="ECO:0000313" key="2">
    <source>
        <dbReference type="Proteomes" id="UP000324222"/>
    </source>
</evidence>
<accession>A0A5B7FUD3</accession>
<reference evidence="1 2" key="1">
    <citation type="submission" date="2019-05" db="EMBL/GenBank/DDBJ databases">
        <title>Another draft genome of Portunus trituberculatus and its Hox gene families provides insights of decapod evolution.</title>
        <authorList>
            <person name="Jeong J.-H."/>
            <person name="Song I."/>
            <person name="Kim S."/>
            <person name="Choi T."/>
            <person name="Kim D."/>
            <person name="Ryu S."/>
            <person name="Kim W."/>
        </authorList>
    </citation>
    <scope>NUCLEOTIDE SEQUENCE [LARGE SCALE GENOMIC DNA]</scope>
    <source>
        <tissue evidence="1">Muscle</tissue>
    </source>
</reference>
<dbReference type="EMBL" id="VSRR010008703">
    <property type="protein sequence ID" value="MPC49156.1"/>
    <property type="molecule type" value="Genomic_DNA"/>
</dbReference>